<proteinExistence type="predicted"/>
<keyword evidence="1" id="KW-0863">Zinc-finger</keyword>
<name>A0AAN9ECJ3_CROPI</name>
<dbReference type="InterPro" id="IPR019844">
    <property type="entry name" value="CSD_CS"/>
</dbReference>
<dbReference type="SMART" id="SM00357">
    <property type="entry name" value="CSP"/>
    <property type="match status" value="1"/>
</dbReference>
<feature type="domain" description="CCHC-type" evidence="2">
    <location>
        <begin position="189"/>
        <end position="204"/>
    </location>
</feature>
<dbReference type="Gene3D" id="4.10.60.10">
    <property type="entry name" value="Zinc finger, CCHC-type"/>
    <property type="match status" value="5"/>
</dbReference>
<protein>
    <recommendedName>
        <fullName evidence="6">Cold shock protein</fullName>
    </recommendedName>
</protein>
<dbReference type="AlphaFoldDB" id="A0AAN9ECJ3"/>
<keyword evidence="5" id="KW-1185">Reference proteome</keyword>
<evidence type="ECO:0008006" key="6">
    <source>
        <dbReference type="Google" id="ProtNLM"/>
    </source>
</evidence>
<dbReference type="EMBL" id="JAYWIO010000007">
    <property type="protein sequence ID" value="KAK7252971.1"/>
    <property type="molecule type" value="Genomic_DNA"/>
</dbReference>
<evidence type="ECO:0000256" key="1">
    <source>
        <dbReference type="PROSITE-ProRule" id="PRU00047"/>
    </source>
</evidence>
<dbReference type="CDD" id="cd04458">
    <property type="entry name" value="CSP_CDS"/>
    <property type="match status" value="1"/>
</dbReference>
<evidence type="ECO:0000259" key="2">
    <source>
        <dbReference type="PROSITE" id="PS50158"/>
    </source>
</evidence>
<dbReference type="PROSITE" id="PS50158">
    <property type="entry name" value="ZF_CCHC"/>
    <property type="match status" value="5"/>
</dbReference>
<dbReference type="InterPro" id="IPR036875">
    <property type="entry name" value="Znf_CCHC_sf"/>
</dbReference>
<keyword evidence="1" id="KW-0479">Metal-binding</keyword>
<dbReference type="InterPro" id="IPR001878">
    <property type="entry name" value="Znf_CCHC"/>
</dbReference>
<dbReference type="PRINTS" id="PR00050">
    <property type="entry name" value="COLDSHOCK"/>
</dbReference>
<dbReference type="Pfam" id="PF00313">
    <property type="entry name" value="CSD"/>
    <property type="match status" value="1"/>
</dbReference>
<dbReference type="Pfam" id="PF00098">
    <property type="entry name" value="zf-CCHC"/>
    <property type="match status" value="5"/>
</dbReference>
<feature type="domain" description="CSD" evidence="3">
    <location>
        <begin position="6"/>
        <end position="72"/>
    </location>
</feature>
<dbReference type="GO" id="GO:0008270">
    <property type="term" value="F:zinc ion binding"/>
    <property type="evidence" value="ECO:0007669"/>
    <property type="project" value="UniProtKB-KW"/>
</dbReference>
<dbReference type="SUPFAM" id="SSF57756">
    <property type="entry name" value="Retrovirus zinc finger-like domains"/>
    <property type="match status" value="3"/>
</dbReference>
<dbReference type="PROSITE" id="PS51857">
    <property type="entry name" value="CSD_2"/>
    <property type="match status" value="1"/>
</dbReference>
<organism evidence="4 5">
    <name type="scientific">Crotalaria pallida</name>
    <name type="common">Smooth rattlebox</name>
    <name type="synonym">Crotalaria striata</name>
    <dbReference type="NCBI Taxonomy" id="3830"/>
    <lineage>
        <taxon>Eukaryota</taxon>
        <taxon>Viridiplantae</taxon>
        <taxon>Streptophyta</taxon>
        <taxon>Embryophyta</taxon>
        <taxon>Tracheophyta</taxon>
        <taxon>Spermatophyta</taxon>
        <taxon>Magnoliopsida</taxon>
        <taxon>eudicotyledons</taxon>
        <taxon>Gunneridae</taxon>
        <taxon>Pentapetalae</taxon>
        <taxon>rosids</taxon>
        <taxon>fabids</taxon>
        <taxon>Fabales</taxon>
        <taxon>Fabaceae</taxon>
        <taxon>Papilionoideae</taxon>
        <taxon>50 kb inversion clade</taxon>
        <taxon>genistoids sensu lato</taxon>
        <taxon>core genistoids</taxon>
        <taxon>Crotalarieae</taxon>
        <taxon>Crotalaria</taxon>
    </lineage>
</organism>
<feature type="domain" description="CCHC-type" evidence="2">
    <location>
        <begin position="83"/>
        <end position="98"/>
    </location>
</feature>
<evidence type="ECO:0000313" key="5">
    <source>
        <dbReference type="Proteomes" id="UP001372338"/>
    </source>
</evidence>
<dbReference type="PANTHER" id="PTHR46565:SF20">
    <property type="entry name" value="COLD SHOCK DOMAIN-CONTAINING PROTEIN 4"/>
    <property type="match status" value="1"/>
</dbReference>
<dbReference type="InterPro" id="IPR011129">
    <property type="entry name" value="CSD"/>
</dbReference>
<gene>
    <name evidence="4" type="ORF">RIF29_37304</name>
</gene>
<dbReference type="Gene3D" id="2.40.50.140">
    <property type="entry name" value="Nucleic acid-binding proteins"/>
    <property type="match status" value="1"/>
</dbReference>
<feature type="domain" description="CCHC-type" evidence="2">
    <location>
        <begin position="135"/>
        <end position="148"/>
    </location>
</feature>
<dbReference type="GO" id="GO:0003676">
    <property type="term" value="F:nucleic acid binding"/>
    <property type="evidence" value="ECO:0007669"/>
    <property type="project" value="InterPro"/>
</dbReference>
<accession>A0AAN9ECJ3</accession>
<comment type="caution">
    <text evidence="4">The sequence shown here is derived from an EMBL/GenBank/DDBJ whole genome shotgun (WGS) entry which is preliminary data.</text>
</comment>
<sequence length="207" mass="22102">MAEEQRFKGVVKRFHDARGFGFILPDDGGEEVFVHHSAIVSDGYRTLAVGDEVEFSIRKADNGNYQAFDVVGPNALTLRSDGCFKCGGSGHMARNCNQKANAGGGGSAKCYNCGGLGHMIRDCPKERGNGGGRACYKCGEIGHMAKDCDNGEMEWPVAGKCFNCGEQGHYAKNCSNRSGGSSDVGKQHCFNCGKPGHFARDCSQASR</sequence>
<dbReference type="InterPro" id="IPR012340">
    <property type="entry name" value="NA-bd_OB-fold"/>
</dbReference>
<evidence type="ECO:0000313" key="4">
    <source>
        <dbReference type="EMBL" id="KAK7252971.1"/>
    </source>
</evidence>
<dbReference type="InterPro" id="IPR002059">
    <property type="entry name" value="CSP_DNA-bd"/>
</dbReference>
<reference evidence="4 5" key="1">
    <citation type="submission" date="2024-01" db="EMBL/GenBank/DDBJ databases">
        <title>The genomes of 5 underutilized Papilionoideae crops provide insights into root nodulation and disease resistanc.</title>
        <authorList>
            <person name="Yuan L."/>
        </authorList>
    </citation>
    <scope>NUCLEOTIDE SEQUENCE [LARGE SCALE GENOMIC DNA]</scope>
    <source>
        <strain evidence="4">ZHUSHIDOU_FW_LH</strain>
        <tissue evidence="4">Leaf</tissue>
    </source>
</reference>
<dbReference type="SMART" id="SM00343">
    <property type="entry name" value="ZnF_C2HC"/>
    <property type="match status" value="5"/>
</dbReference>
<dbReference type="PROSITE" id="PS00352">
    <property type="entry name" value="CSD_1"/>
    <property type="match status" value="1"/>
</dbReference>
<keyword evidence="1" id="KW-0862">Zinc</keyword>
<evidence type="ECO:0000259" key="3">
    <source>
        <dbReference type="PROSITE" id="PS51857"/>
    </source>
</evidence>
<dbReference type="Proteomes" id="UP001372338">
    <property type="component" value="Unassembled WGS sequence"/>
</dbReference>
<feature type="domain" description="CCHC-type" evidence="2">
    <location>
        <begin position="109"/>
        <end position="125"/>
    </location>
</feature>
<dbReference type="PANTHER" id="PTHR46565">
    <property type="entry name" value="COLD SHOCK DOMAIN PROTEIN 2"/>
    <property type="match status" value="1"/>
</dbReference>
<dbReference type="SUPFAM" id="SSF50249">
    <property type="entry name" value="Nucleic acid-binding proteins"/>
    <property type="match status" value="1"/>
</dbReference>
<feature type="domain" description="CCHC-type" evidence="2">
    <location>
        <begin position="160"/>
        <end position="176"/>
    </location>
</feature>